<dbReference type="Pfam" id="PF00572">
    <property type="entry name" value="Ribosomal_L13"/>
    <property type="match status" value="1"/>
</dbReference>
<dbReference type="PANTHER" id="PTHR11545">
    <property type="entry name" value="RIBOSOMAL PROTEIN L13"/>
    <property type="match status" value="1"/>
</dbReference>
<accession>T1BMP4</accession>
<dbReference type="GO" id="GO:0003729">
    <property type="term" value="F:mRNA binding"/>
    <property type="evidence" value="ECO:0007669"/>
    <property type="project" value="TreeGrafter"/>
</dbReference>
<dbReference type="EMBL" id="AUZY01006383">
    <property type="protein sequence ID" value="EQD54579.1"/>
    <property type="molecule type" value="Genomic_DNA"/>
</dbReference>
<gene>
    <name evidence="4" type="ORF">B1B_09636</name>
</gene>
<keyword evidence="3" id="KW-0687">Ribonucleoprotein</keyword>
<dbReference type="PROSITE" id="PS00783">
    <property type="entry name" value="RIBOSOMAL_L13"/>
    <property type="match status" value="1"/>
</dbReference>
<organism evidence="4">
    <name type="scientific">mine drainage metagenome</name>
    <dbReference type="NCBI Taxonomy" id="410659"/>
    <lineage>
        <taxon>unclassified sequences</taxon>
        <taxon>metagenomes</taxon>
        <taxon>ecological metagenomes</taxon>
    </lineage>
</organism>
<dbReference type="InterPro" id="IPR023563">
    <property type="entry name" value="Ribosomal_uL13_CS"/>
</dbReference>
<evidence type="ECO:0000256" key="1">
    <source>
        <dbReference type="ARBA" id="ARBA00006227"/>
    </source>
</evidence>
<dbReference type="GO" id="GO:0022625">
    <property type="term" value="C:cytosolic large ribosomal subunit"/>
    <property type="evidence" value="ECO:0007669"/>
    <property type="project" value="TreeGrafter"/>
</dbReference>
<reference evidence="4" key="2">
    <citation type="journal article" date="2014" name="ISME J.">
        <title>Microbial stratification in low pH oxic and suboxic macroscopic growths along an acid mine drainage.</title>
        <authorList>
            <person name="Mendez-Garcia C."/>
            <person name="Mesa V."/>
            <person name="Sprenger R.R."/>
            <person name="Richter M."/>
            <person name="Diez M.S."/>
            <person name="Solano J."/>
            <person name="Bargiela R."/>
            <person name="Golyshina O.V."/>
            <person name="Manteca A."/>
            <person name="Ramos J.L."/>
            <person name="Gallego J.R."/>
            <person name="Llorente I."/>
            <person name="Martins Dos Santos V.A."/>
            <person name="Jensen O.N."/>
            <person name="Pelaez A.I."/>
            <person name="Sanchez J."/>
            <person name="Ferrer M."/>
        </authorList>
    </citation>
    <scope>NUCLEOTIDE SEQUENCE</scope>
</reference>
<dbReference type="InterPro" id="IPR036899">
    <property type="entry name" value="Ribosomal_uL13_sf"/>
</dbReference>
<protein>
    <submittedName>
        <fullName evidence="4">Ribosomal protein L13, eukaryotic/archaeal</fullName>
    </submittedName>
</protein>
<evidence type="ECO:0000256" key="2">
    <source>
        <dbReference type="ARBA" id="ARBA00022980"/>
    </source>
</evidence>
<comment type="similarity">
    <text evidence="1">Belongs to the universal ribosomal protein uL13 family.</text>
</comment>
<evidence type="ECO:0000256" key="3">
    <source>
        <dbReference type="ARBA" id="ARBA00023274"/>
    </source>
</evidence>
<comment type="caution">
    <text evidence="4">The sequence shown here is derived from an EMBL/GenBank/DDBJ whole genome shotgun (WGS) entry which is preliminary data.</text>
</comment>
<name>T1BMP4_9ZZZZ</name>
<dbReference type="InterPro" id="IPR005823">
    <property type="entry name" value="Ribosomal_uL13_bac-type"/>
</dbReference>
<dbReference type="InterPro" id="IPR005822">
    <property type="entry name" value="Ribosomal_uL13"/>
</dbReference>
<dbReference type="GO" id="GO:0006412">
    <property type="term" value="P:translation"/>
    <property type="evidence" value="ECO:0007669"/>
    <property type="project" value="InterPro"/>
</dbReference>
<dbReference type="HAMAP" id="MF_01366">
    <property type="entry name" value="Ribosomal_uL13"/>
    <property type="match status" value="1"/>
</dbReference>
<dbReference type="CDD" id="cd00392">
    <property type="entry name" value="Ribosomal_L13"/>
    <property type="match status" value="1"/>
</dbReference>
<dbReference type="GO" id="GO:0003735">
    <property type="term" value="F:structural constituent of ribosome"/>
    <property type="evidence" value="ECO:0007669"/>
    <property type="project" value="InterPro"/>
</dbReference>
<dbReference type="InterPro" id="IPR005755">
    <property type="entry name" value="Ribosomal_uL13_euk/arc"/>
</dbReference>
<evidence type="ECO:0000313" key="4">
    <source>
        <dbReference type="EMBL" id="EQD54579.1"/>
    </source>
</evidence>
<sequence>MAEAAAALPAASAKVVDVSGLVLGRASSLIAQRLLAGEQIVVVNAEKCVVTGPRASVIAHYTAARARGSVRSGPHFPRYPDRIFRRTVRGMLPHLKTRGKEAYDRLEVFMGVPAEYRSTPSEVLDIAKAPATLRTAITLGEVSKLLGARV</sequence>
<dbReference type="PIRSF" id="PIRSF002181">
    <property type="entry name" value="Ribosomal_L13"/>
    <property type="match status" value="1"/>
</dbReference>
<proteinExistence type="inferred from homology"/>
<reference evidence="4" key="1">
    <citation type="submission" date="2013-08" db="EMBL/GenBank/DDBJ databases">
        <authorList>
            <person name="Mendez C."/>
            <person name="Richter M."/>
            <person name="Ferrer M."/>
            <person name="Sanchez J."/>
        </authorList>
    </citation>
    <scope>NUCLEOTIDE SEQUENCE</scope>
</reference>
<dbReference type="NCBIfam" id="TIGR01077">
    <property type="entry name" value="L13_A_E"/>
    <property type="match status" value="1"/>
</dbReference>
<dbReference type="SUPFAM" id="SSF52161">
    <property type="entry name" value="Ribosomal protein L13"/>
    <property type="match status" value="1"/>
</dbReference>
<dbReference type="Gene3D" id="3.90.1180.10">
    <property type="entry name" value="Ribosomal protein L13"/>
    <property type="match status" value="1"/>
</dbReference>
<dbReference type="GO" id="GO:0017148">
    <property type="term" value="P:negative regulation of translation"/>
    <property type="evidence" value="ECO:0007669"/>
    <property type="project" value="TreeGrafter"/>
</dbReference>
<dbReference type="PANTHER" id="PTHR11545:SF3">
    <property type="entry name" value="LARGE RIBOSOMAL SUBUNIT PROTEIN UL13"/>
    <property type="match status" value="1"/>
</dbReference>
<keyword evidence="2 4" id="KW-0689">Ribosomal protein</keyword>
<dbReference type="AlphaFoldDB" id="T1BMP4"/>